<dbReference type="EMBL" id="JADEVV010000032">
    <property type="protein sequence ID" value="MBE9254510.1"/>
    <property type="molecule type" value="Genomic_DNA"/>
</dbReference>
<protein>
    <submittedName>
        <fullName evidence="2">Uncharacterized protein</fullName>
    </submittedName>
</protein>
<keyword evidence="3" id="KW-1185">Reference proteome</keyword>
<sequence length="83" mass="9247">MIDGCPQQPKAPTREITLQTLFLPLTQSLALALHLPCSEEIWQEVKTTDEKNENPNGFPQSSPPPPAGNFVTEYLTKRTVPFP</sequence>
<evidence type="ECO:0000313" key="3">
    <source>
        <dbReference type="Proteomes" id="UP000658720"/>
    </source>
</evidence>
<evidence type="ECO:0000313" key="2">
    <source>
        <dbReference type="EMBL" id="MBE9254510.1"/>
    </source>
</evidence>
<dbReference type="Proteomes" id="UP000658720">
    <property type="component" value="Unassembled WGS sequence"/>
</dbReference>
<accession>A0ABR9VT25</accession>
<dbReference type="RefSeq" id="WP_228025751.1">
    <property type="nucleotide sequence ID" value="NZ_JADEVV010000032.1"/>
</dbReference>
<proteinExistence type="predicted"/>
<reference evidence="2 3" key="1">
    <citation type="submission" date="2020-10" db="EMBL/GenBank/DDBJ databases">
        <authorList>
            <person name="Castelo-Branco R."/>
            <person name="Eusebio N."/>
            <person name="Adriana R."/>
            <person name="Vieira A."/>
            <person name="Brugerolle De Fraissinette N."/>
            <person name="Rezende De Castro R."/>
            <person name="Schneider M.P."/>
            <person name="Vasconcelos V."/>
            <person name="Leao P.N."/>
        </authorList>
    </citation>
    <scope>NUCLEOTIDE SEQUENCE [LARGE SCALE GENOMIC DNA]</scope>
    <source>
        <strain evidence="2 3">LEGE 00031</strain>
    </source>
</reference>
<gene>
    <name evidence="2" type="ORF">IQ217_11785</name>
</gene>
<comment type="caution">
    <text evidence="2">The sequence shown here is derived from an EMBL/GenBank/DDBJ whole genome shotgun (WGS) entry which is preliminary data.</text>
</comment>
<evidence type="ECO:0000256" key="1">
    <source>
        <dbReference type="SAM" id="MobiDB-lite"/>
    </source>
</evidence>
<feature type="region of interest" description="Disordered" evidence="1">
    <location>
        <begin position="45"/>
        <end position="71"/>
    </location>
</feature>
<name>A0ABR9VT25_9SYNC</name>
<organism evidence="2 3">
    <name type="scientific">Synechocystis salina LEGE 00031</name>
    <dbReference type="NCBI Taxonomy" id="1828736"/>
    <lineage>
        <taxon>Bacteria</taxon>
        <taxon>Bacillati</taxon>
        <taxon>Cyanobacteriota</taxon>
        <taxon>Cyanophyceae</taxon>
        <taxon>Synechococcales</taxon>
        <taxon>Merismopediaceae</taxon>
        <taxon>Synechocystis</taxon>
    </lineage>
</organism>